<dbReference type="InterPro" id="IPR022791">
    <property type="entry name" value="L-PG_synthase/AglD"/>
</dbReference>
<evidence type="ECO:0000313" key="7">
    <source>
        <dbReference type="EMBL" id="PCI78889.1"/>
    </source>
</evidence>
<dbReference type="Pfam" id="PF03706">
    <property type="entry name" value="LPG_synthase_TM"/>
    <property type="match status" value="1"/>
</dbReference>
<feature type="transmembrane region" description="Helical" evidence="6">
    <location>
        <begin position="202"/>
        <end position="222"/>
    </location>
</feature>
<evidence type="ECO:0000256" key="6">
    <source>
        <dbReference type="SAM" id="Phobius"/>
    </source>
</evidence>
<reference evidence="8" key="1">
    <citation type="submission" date="2017-08" db="EMBL/GenBank/DDBJ databases">
        <title>A dynamic microbial community with high functional redundancy inhabits the cold, oxic subseafloor aquifer.</title>
        <authorList>
            <person name="Tully B.J."/>
            <person name="Wheat C.G."/>
            <person name="Glazer B.T."/>
            <person name="Huber J.A."/>
        </authorList>
    </citation>
    <scope>NUCLEOTIDE SEQUENCE [LARGE SCALE GENOMIC DNA]</scope>
</reference>
<comment type="subcellular location">
    <subcellularLocation>
        <location evidence="1">Cell membrane</location>
        <topology evidence="1">Multi-pass membrane protein</topology>
    </subcellularLocation>
</comment>
<dbReference type="Proteomes" id="UP000218767">
    <property type="component" value="Unassembled WGS sequence"/>
</dbReference>
<evidence type="ECO:0000256" key="4">
    <source>
        <dbReference type="ARBA" id="ARBA00022989"/>
    </source>
</evidence>
<feature type="transmembrane region" description="Helical" evidence="6">
    <location>
        <begin position="117"/>
        <end position="143"/>
    </location>
</feature>
<evidence type="ECO:0008006" key="9">
    <source>
        <dbReference type="Google" id="ProtNLM"/>
    </source>
</evidence>
<organism evidence="7 8">
    <name type="scientific">SAR86 cluster bacterium</name>
    <dbReference type="NCBI Taxonomy" id="2030880"/>
    <lineage>
        <taxon>Bacteria</taxon>
        <taxon>Pseudomonadati</taxon>
        <taxon>Pseudomonadota</taxon>
        <taxon>Gammaproteobacteria</taxon>
        <taxon>SAR86 cluster</taxon>
    </lineage>
</organism>
<keyword evidence="4 6" id="KW-1133">Transmembrane helix</keyword>
<keyword evidence="3 6" id="KW-0812">Transmembrane</keyword>
<proteinExistence type="predicted"/>
<sequence length="314" mass="34781">MKINKAFMAAIKLLVIVVVFSWLFRYANVTFIDVIKDLSRVSPVLFIFPLFLFLLHTLITYSAWHKSLLLFGVQESVSKTAPLFAFSTLTKYVPGGIWHAGSRVFVLATYGHSKLKVLFSVLIETVLSVSVATILLCFLYPFINLNQNIIGNSAVLDLFAPAAGLLLTACIVAPFFYKLVFFKYASKGNNGSNAIEFRTKQLATLALLHALGLAIYVLGYYFTFKAYLPEQNLFSADFAFIVMAATLSGFLVIFAPAGLGVRESVLYLAFSQLIDDSMLVTICLAPRLLLLVAEVLFFCMIKAVRTSYFSKVSA</sequence>
<feature type="transmembrane region" description="Helical" evidence="6">
    <location>
        <begin position="155"/>
        <end position="177"/>
    </location>
</feature>
<feature type="transmembrane region" description="Helical" evidence="6">
    <location>
        <begin position="234"/>
        <end position="259"/>
    </location>
</feature>
<evidence type="ECO:0000256" key="2">
    <source>
        <dbReference type="ARBA" id="ARBA00022475"/>
    </source>
</evidence>
<comment type="caution">
    <text evidence="7">The sequence shown here is derived from an EMBL/GenBank/DDBJ whole genome shotgun (WGS) entry which is preliminary data.</text>
</comment>
<dbReference type="EMBL" id="NVUL01000025">
    <property type="protein sequence ID" value="PCI78889.1"/>
    <property type="molecule type" value="Genomic_DNA"/>
</dbReference>
<gene>
    <name evidence="7" type="ORF">COB20_05995</name>
</gene>
<evidence type="ECO:0000256" key="3">
    <source>
        <dbReference type="ARBA" id="ARBA00022692"/>
    </source>
</evidence>
<dbReference type="GO" id="GO:0005886">
    <property type="term" value="C:plasma membrane"/>
    <property type="evidence" value="ECO:0007669"/>
    <property type="project" value="UniProtKB-SubCell"/>
</dbReference>
<dbReference type="AlphaFoldDB" id="A0A2A4X9S4"/>
<evidence type="ECO:0000313" key="8">
    <source>
        <dbReference type="Proteomes" id="UP000218767"/>
    </source>
</evidence>
<accession>A0A2A4X9S4</accession>
<protein>
    <recommendedName>
        <fullName evidence="9">Lysylphosphatidylglycerol synthetase family protein</fullName>
    </recommendedName>
</protein>
<feature type="transmembrane region" description="Helical" evidence="6">
    <location>
        <begin position="279"/>
        <end position="301"/>
    </location>
</feature>
<feature type="transmembrane region" description="Helical" evidence="6">
    <location>
        <begin position="6"/>
        <end position="24"/>
    </location>
</feature>
<keyword evidence="2" id="KW-1003">Cell membrane</keyword>
<feature type="transmembrane region" description="Helical" evidence="6">
    <location>
        <begin position="44"/>
        <end position="64"/>
    </location>
</feature>
<name>A0A2A4X9S4_9GAMM</name>
<evidence type="ECO:0000256" key="5">
    <source>
        <dbReference type="ARBA" id="ARBA00023136"/>
    </source>
</evidence>
<evidence type="ECO:0000256" key="1">
    <source>
        <dbReference type="ARBA" id="ARBA00004651"/>
    </source>
</evidence>
<keyword evidence="5 6" id="KW-0472">Membrane</keyword>